<dbReference type="PROSITE" id="PS51084">
    <property type="entry name" value="HIT_2"/>
    <property type="match status" value="1"/>
</dbReference>
<dbReference type="AlphaFoldDB" id="A0A0V8QDG9"/>
<dbReference type="EMBL" id="LNAM01000172">
    <property type="protein sequence ID" value="KSV58446.1"/>
    <property type="molecule type" value="Genomic_DNA"/>
</dbReference>
<organism evidence="5 6">
    <name type="scientific">Acetivibrio ethanolgignens</name>
    <dbReference type="NCBI Taxonomy" id="290052"/>
    <lineage>
        <taxon>Bacteria</taxon>
        <taxon>Bacillati</taxon>
        <taxon>Bacillota</taxon>
        <taxon>Clostridia</taxon>
        <taxon>Eubacteriales</taxon>
        <taxon>Oscillospiraceae</taxon>
        <taxon>Acetivibrio</taxon>
    </lineage>
</organism>
<accession>A0A0V8QDG9</accession>
<dbReference type="InterPro" id="IPR001310">
    <property type="entry name" value="Histidine_triad_HIT"/>
</dbReference>
<dbReference type="SUPFAM" id="SSF54197">
    <property type="entry name" value="HIT-like"/>
    <property type="match status" value="1"/>
</dbReference>
<evidence type="ECO:0000313" key="6">
    <source>
        <dbReference type="Proteomes" id="UP000054874"/>
    </source>
</evidence>
<feature type="active site" description="Tele-AMP-histidine intermediate" evidence="1">
    <location>
        <position position="101"/>
    </location>
</feature>
<dbReference type="PROSITE" id="PS00892">
    <property type="entry name" value="HIT_1"/>
    <property type="match status" value="1"/>
</dbReference>
<dbReference type="Gene3D" id="3.30.428.10">
    <property type="entry name" value="HIT-like"/>
    <property type="match status" value="1"/>
</dbReference>
<evidence type="ECO:0000259" key="4">
    <source>
        <dbReference type="PROSITE" id="PS51084"/>
    </source>
</evidence>
<dbReference type="GO" id="GO:0003824">
    <property type="term" value="F:catalytic activity"/>
    <property type="evidence" value="ECO:0007669"/>
    <property type="project" value="InterPro"/>
</dbReference>
<keyword evidence="6" id="KW-1185">Reference proteome</keyword>
<reference evidence="5 6" key="1">
    <citation type="submission" date="2015-11" db="EMBL/GenBank/DDBJ databases">
        <title>Butyribacter intestini gen. nov., sp. nov., a butyric acid-producing bacterium of the family Lachnospiraceae isolated from the human faeces.</title>
        <authorList>
            <person name="Zou Y."/>
            <person name="Xue W."/>
            <person name="Luo G."/>
            <person name="Lv M."/>
        </authorList>
    </citation>
    <scope>NUCLEOTIDE SEQUENCE [LARGE SCALE GENOMIC DNA]</scope>
    <source>
        <strain evidence="5 6">ACET-33324</strain>
    </source>
</reference>
<dbReference type="InterPro" id="IPR039384">
    <property type="entry name" value="HINT"/>
</dbReference>
<gene>
    <name evidence="5" type="ORF">ASU35_12895</name>
</gene>
<dbReference type="InterPro" id="IPR036265">
    <property type="entry name" value="HIT-like_sf"/>
</dbReference>
<proteinExistence type="predicted"/>
<comment type="caution">
    <text evidence="5">The sequence shown here is derived from an EMBL/GenBank/DDBJ whole genome shotgun (WGS) entry which is preliminary data.</text>
</comment>
<dbReference type="PANTHER" id="PTHR46648">
    <property type="entry name" value="HIT FAMILY PROTEIN 1"/>
    <property type="match status" value="1"/>
</dbReference>
<feature type="short sequence motif" description="Histidine triad motif" evidence="2 3">
    <location>
        <begin position="99"/>
        <end position="103"/>
    </location>
</feature>
<dbReference type="OrthoDB" id="9784774at2"/>
<protein>
    <recommendedName>
        <fullName evidence="4">HIT domain-containing protein</fullName>
    </recommendedName>
</protein>
<evidence type="ECO:0000313" key="5">
    <source>
        <dbReference type="EMBL" id="KSV58446.1"/>
    </source>
</evidence>
<dbReference type="InterPro" id="IPR011146">
    <property type="entry name" value="HIT-like"/>
</dbReference>
<dbReference type="GO" id="GO:0009117">
    <property type="term" value="P:nucleotide metabolic process"/>
    <property type="evidence" value="ECO:0007669"/>
    <property type="project" value="TreeGrafter"/>
</dbReference>
<evidence type="ECO:0000256" key="3">
    <source>
        <dbReference type="PROSITE-ProRule" id="PRU00464"/>
    </source>
</evidence>
<dbReference type="InterPro" id="IPR019808">
    <property type="entry name" value="Histidine_triad_CS"/>
</dbReference>
<feature type="domain" description="HIT" evidence="4">
    <location>
        <begin position="7"/>
        <end position="114"/>
    </location>
</feature>
<dbReference type="RefSeq" id="WP_058353304.1">
    <property type="nucleotide sequence ID" value="NZ_CABMMD010000172.1"/>
</dbReference>
<dbReference type="STRING" id="290052.ASU35_12895"/>
<evidence type="ECO:0000256" key="2">
    <source>
        <dbReference type="PIRSR" id="PIRSR601310-3"/>
    </source>
</evidence>
<dbReference type="CDD" id="cd01277">
    <property type="entry name" value="HINT_subgroup"/>
    <property type="match status" value="1"/>
</dbReference>
<sequence length="143" mass="15772">MKKEDCIFCKIAAGEIPSKTLYEDESFRVILDISPASKGHAIILPKNHAANLYELSDEDASRILVVAKKVATVMQDILHCDGLNVLQNNGEAAGQSVFHLHVHLIPRYENDRINIKWAPGTPDDTFLSEFADKVSTALGQSRA</sequence>
<dbReference type="Pfam" id="PF01230">
    <property type="entry name" value="HIT"/>
    <property type="match status" value="1"/>
</dbReference>
<dbReference type="PRINTS" id="PR00332">
    <property type="entry name" value="HISTRIAD"/>
</dbReference>
<dbReference type="PANTHER" id="PTHR46648:SF1">
    <property type="entry name" value="ADENOSINE 5'-MONOPHOSPHORAMIDASE HNT1"/>
    <property type="match status" value="1"/>
</dbReference>
<evidence type="ECO:0000256" key="1">
    <source>
        <dbReference type="PIRSR" id="PIRSR601310-1"/>
    </source>
</evidence>
<dbReference type="Proteomes" id="UP000054874">
    <property type="component" value="Unassembled WGS sequence"/>
</dbReference>
<name>A0A0V8QDG9_9FIRM</name>